<proteinExistence type="predicted"/>
<dbReference type="AlphaFoldDB" id="A0A6J8BME4"/>
<dbReference type="EMBL" id="CACVKT020003649">
    <property type="protein sequence ID" value="CAC5384786.1"/>
    <property type="molecule type" value="Genomic_DNA"/>
</dbReference>
<keyword evidence="3" id="KW-1185">Reference proteome</keyword>
<name>A0A6J8BME4_MYTCO</name>
<accession>A0A6J8BME4</accession>
<organism evidence="2 3">
    <name type="scientific">Mytilus coruscus</name>
    <name type="common">Sea mussel</name>
    <dbReference type="NCBI Taxonomy" id="42192"/>
    <lineage>
        <taxon>Eukaryota</taxon>
        <taxon>Metazoa</taxon>
        <taxon>Spiralia</taxon>
        <taxon>Lophotrochozoa</taxon>
        <taxon>Mollusca</taxon>
        <taxon>Bivalvia</taxon>
        <taxon>Autobranchia</taxon>
        <taxon>Pteriomorphia</taxon>
        <taxon>Mytilida</taxon>
        <taxon>Mytiloidea</taxon>
        <taxon>Mytilidae</taxon>
        <taxon>Mytilinae</taxon>
        <taxon>Mytilus</taxon>
    </lineage>
</organism>
<dbReference type="Proteomes" id="UP000507470">
    <property type="component" value="Unassembled WGS sequence"/>
</dbReference>
<feature type="compositionally biased region" description="Polar residues" evidence="1">
    <location>
        <begin position="14"/>
        <end position="24"/>
    </location>
</feature>
<reference evidence="2 3" key="1">
    <citation type="submission" date="2020-06" db="EMBL/GenBank/DDBJ databases">
        <authorList>
            <person name="Li R."/>
            <person name="Bekaert M."/>
        </authorList>
    </citation>
    <scope>NUCLEOTIDE SEQUENCE [LARGE SCALE GENOMIC DNA]</scope>
    <source>
        <strain evidence="3">wild</strain>
    </source>
</reference>
<feature type="region of interest" description="Disordered" evidence="1">
    <location>
        <begin position="1"/>
        <end position="24"/>
    </location>
</feature>
<dbReference type="OrthoDB" id="6137837at2759"/>
<protein>
    <submittedName>
        <fullName evidence="2">Uncharacterized protein</fullName>
    </submittedName>
</protein>
<evidence type="ECO:0000256" key="1">
    <source>
        <dbReference type="SAM" id="MobiDB-lite"/>
    </source>
</evidence>
<evidence type="ECO:0000313" key="2">
    <source>
        <dbReference type="EMBL" id="CAC5384786.1"/>
    </source>
</evidence>
<sequence length="315" mass="34938">MASSPHINPPKRLNMSSPKPSTQYATVFSESEDEDDISIIGLHLSDEDTETDQLHVSGILTLQSASSLSASSSDQFALDSLTSTATSESATSIQTASMTFMASSESVISNLTSSLASSDSATSNQTGSCSTSVDHMYSKNNEKSSFVKSKCKEDKQRSTIPATIDHDYIVSKPTPVVKNLMVEKIMDFKNNLDINAKTIMKEADTEILMSVIKTKNKREIIKQLLTTEEEMENKEKIEGIIPRIGMVYSMLMQGRNKELSRIQCVTSLFLFDNICDQKVFDRLQTVGVCLSYERSLQIVELIGGHFNDKVVTRRW</sequence>
<evidence type="ECO:0000313" key="3">
    <source>
        <dbReference type="Proteomes" id="UP000507470"/>
    </source>
</evidence>
<gene>
    <name evidence="2" type="ORF">MCOR_20397</name>
</gene>